<keyword evidence="12 15" id="KW-0812">Transmembrane</keyword>
<feature type="domain" description="Peptidase S1" evidence="13">
    <location>
        <begin position="406"/>
        <end position="658"/>
    </location>
</feature>
<reference evidence="15 16" key="1">
    <citation type="submission" date="2016-03" db="EMBL/GenBank/DDBJ databases">
        <title>Cyphomyrmex costatus WGS genome.</title>
        <authorList>
            <person name="Nygaard S."/>
            <person name="Hu H."/>
            <person name="Boomsma J."/>
            <person name="Zhang G."/>
        </authorList>
    </citation>
    <scope>NUCLEOTIDE SEQUENCE [LARGE SCALE GENOMIC DNA]</scope>
    <source>
        <strain evidence="15">MS0001</strain>
        <tissue evidence="15">Whole body</tissue>
    </source>
</reference>
<evidence type="ECO:0000256" key="6">
    <source>
        <dbReference type="ARBA" id="ARBA00022825"/>
    </source>
</evidence>
<keyword evidence="2" id="KW-0964">Secreted</keyword>
<keyword evidence="4" id="KW-0732">Signal</keyword>
<keyword evidence="16" id="KW-1185">Reference proteome</keyword>
<dbReference type="GO" id="GO:0005576">
    <property type="term" value="C:extracellular region"/>
    <property type="evidence" value="ECO:0007669"/>
    <property type="project" value="UniProtKB-SubCell"/>
</dbReference>
<comment type="similarity">
    <text evidence="10">Belongs to the peptidase S1 family. CLIP subfamily.</text>
</comment>
<evidence type="ECO:0000259" key="13">
    <source>
        <dbReference type="PROSITE" id="PS50240"/>
    </source>
</evidence>
<proteinExistence type="inferred from homology"/>
<dbReference type="STRING" id="456900.A0A195CNZ7"/>
<dbReference type="CDD" id="cd00190">
    <property type="entry name" value="Tryp_SPc"/>
    <property type="match status" value="3"/>
</dbReference>
<evidence type="ECO:0000256" key="8">
    <source>
        <dbReference type="ARBA" id="ARBA00023157"/>
    </source>
</evidence>
<protein>
    <submittedName>
        <fullName evidence="15">Transmembrane protease serine 9</fullName>
    </submittedName>
</protein>
<dbReference type="InterPro" id="IPR009003">
    <property type="entry name" value="Peptidase_S1_PA"/>
</dbReference>
<evidence type="ECO:0000256" key="1">
    <source>
        <dbReference type="ARBA" id="ARBA00004613"/>
    </source>
</evidence>
<sequence>IRILIDTCRNPQGQLGTCINIRSCTLLLNLLKSNSQNPEVGNFLRASVCGYEGSDPRVCCPSNINGGNTGDTGNGLQGNQDHEEITNTQYGPLYPPYCGYSNATLNKIVRGVPAELGAWPWITALGYRNSKNPNVPKWLCGGALISSRHVLTAGHCVYRRADLYKVRIGDLDLNNDNDGATPFEDFIERRTVHPEYNPTTYTNDVAVLKTTQEVPFTRLLHPICLPVDDFMRNKNLETTYPLVAGWGSTYFHGPTSSHLLQIQVPIRTQEQCKKSFQNFPTTVIDNRVLCAGYARGGKDACQGDSGGPMMSPDSRNQQTFYIVGVVSYGFKCAEPGFPGFNVKQKFLSFRPWLNQSIKIVVIIIILINVVVGSAIGLKSVRDFRQIKNFTSNVPEHKYGNAFIDRIVNGTPAKKGKYTSLVALGAYFDESVFEEFGAEVLDMYYPPEWFCCGAWISRTHVLTAGHCLSEDLNVISTTDMDFNMPPTKQIQDWVLRRIPHPQYNPNTQENDVAIIKSCHEAVFTKQLQPISLPLDSMMKQNFVGENASIAGWGHTKYGGQQSPILLEAVVPVITVEKCVADYQKMPNSVVNNKNICAGYSQGGTDTCQGDSGGPLMWLNDNKIYCIGVVSWGYQCARPGFPGVYTRVTSQMDFIKSEMGNTRHINLKSDREFRQSTNSTSVPLDPPEYGYNNSSVHRIVGGRYAKLGEFPWAVLIGRIVGNSIYGTCGGSLIGNRFVLTAAHCKGSNMAVLVADLDINDNNDGATPYLSKVQWIRIHPNYIAERYENDIAVIKTVDYITYTQYRSAIRLPDATMKNQNLDGRRVFVCGWGDTEYQGQPSSILKVVNVNVINLATCANAYKNYPATIDNRVFCAGVMEGGKDSCQVRKRKYCRRITI</sequence>
<evidence type="ECO:0000256" key="12">
    <source>
        <dbReference type="SAM" id="Phobius"/>
    </source>
</evidence>
<dbReference type="Proteomes" id="UP000078542">
    <property type="component" value="Unassembled WGS sequence"/>
</dbReference>
<dbReference type="FunFam" id="3.30.1640.30:FF:000001">
    <property type="entry name" value="Serine protease 7"/>
    <property type="match status" value="1"/>
</dbReference>
<dbReference type="InterPro" id="IPR033116">
    <property type="entry name" value="TRYPSIN_SER"/>
</dbReference>
<dbReference type="Pfam" id="PF00089">
    <property type="entry name" value="Trypsin"/>
    <property type="match status" value="3"/>
</dbReference>
<keyword evidence="5 11" id="KW-0378">Hydrolase</keyword>
<dbReference type="InterPro" id="IPR038565">
    <property type="entry name" value="CLIP_sf"/>
</dbReference>
<feature type="non-terminal residue" evidence="15">
    <location>
        <position position="1"/>
    </location>
</feature>
<evidence type="ECO:0000256" key="3">
    <source>
        <dbReference type="ARBA" id="ARBA00022670"/>
    </source>
</evidence>
<dbReference type="GO" id="GO:0006508">
    <property type="term" value="P:proteolysis"/>
    <property type="evidence" value="ECO:0007669"/>
    <property type="project" value="UniProtKB-KW"/>
</dbReference>
<dbReference type="GO" id="GO:0004252">
    <property type="term" value="F:serine-type endopeptidase activity"/>
    <property type="evidence" value="ECO:0007669"/>
    <property type="project" value="InterPro"/>
</dbReference>
<evidence type="ECO:0000256" key="5">
    <source>
        <dbReference type="ARBA" id="ARBA00022801"/>
    </source>
</evidence>
<dbReference type="SUPFAM" id="SSF50494">
    <property type="entry name" value="Trypsin-like serine proteases"/>
    <property type="match status" value="3"/>
</dbReference>
<evidence type="ECO:0000256" key="4">
    <source>
        <dbReference type="ARBA" id="ARBA00022729"/>
    </source>
</evidence>
<name>A0A195CNZ7_9HYME</name>
<dbReference type="FunFam" id="2.40.10.10:FF:000015">
    <property type="entry name" value="Atrial natriuretic peptide-converting enzyme"/>
    <property type="match status" value="1"/>
</dbReference>
<keyword evidence="12" id="KW-1133">Transmembrane helix</keyword>
<dbReference type="InterPro" id="IPR001314">
    <property type="entry name" value="Peptidase_S1A"/>
</dbReference>
<dbReference type="PANTHER" id="PTHR24252:SF7">
    <property type="entry name" value="HYALIN"/>
    <property type="match status" value="1"/>
</dbReference>
<keyword evidence="7" id="KW-0865">Zymogen</keyword>
<gene>
    <name evidence="15" type="ORF">ALC62_06991</name>
</gene>
<evidence type="ECO:0000256" key="7">
    <source>
        <dbReference type="ARBA" id="ARBA00023145"/>
    </source>
</evidence>
<comment type="subcellular location">
    <subcellularLocation>
        <location evidence="1">Secreted</location>
    </subcellularLocation>
</comment>
<organism evidence="15 16">
    <name type="scientific">Cyphomyrmex costatus</name>
    <dbReference type="NCBI Taxonomy" id="456900"/>
    <lineage>
        <taxon>Eukaryota</taxon>
        <taxon>Metazoa</taxon>
        <taxon>Ecdysozoa</taxon>
        <taxon>Arthropoda</taxon>
        <taxon>Hexapoda</taxon>
        <taxon>Insecta</taxon>
        <taxon>Pterygota</taxon>
        <taxon>Neoptera</taxon>
        <taxon>Endopterygota</taxon>
        <taxon>Hymenoptera</taxon>
        <taxon>Apocrita</taxon>
        <taxon>Aculeata</taxon>
        <taxon>Formicoidea</taxon>
        <taxon>Formicidae</taxon>
        <taxon>Myrmicinae</taxon>
        <taxon>Cyphomyrmex</taxon>
    </lineage>
</organism>
<dbReference type="FunFam" id="2.40.10.10:FF:000002">
    <property type="entry name" value="Transmembrane protease serine"/>
    <property type="match status" value="1"/>
</dbReference>
<evidence type="ECO:0000256" key="10">
    <source>
        <dbReference type="ARBA" id="ARBA00024195"/>
    </source>
</evidence>
<keyword evidence="9" id="KW-0325">Glycoprotein</keyword>
<feature type="domain" description="Peptidase S1" evidence="13">
    <location>
        <begin position="108"/>
        <end position="358"/>
    </location>
</feature>
<dbReference type="PROSITE" id="PS50240">
    <property type="entry name" value="TRYPSIN_DOM"/>
    <property type="match status" value="3"/>
</dbReference>
<evidence type="ECO:0000256" key="2">
    <source>
        <dbReference type="ARBA" id="ARBA00022525"/>
    </source>
</evidence>
<feature type="domain" description="Clip" evidence="14">
    <location>
        <begin position="7"/>
        <end position="60"/>
    </location>
</feature>
<dbReference type="Gene3D" id="3.30.1640.30">
    <property type="match status" value="1"/>
</dbReference>
<dbReference type="EMBL" id="KQ977513">
    <property type="protein sequence ID" value="KYN02207.1"/>
    <property type="molecule type" value="Genomic_DNA"/>
</dbReference>
<evidence type="ECO:0000256" key="11">
    <source>
        <dbReference type="RuleBase" id="RU363034"/>
    </source>
</evidence>
<keyword evidence="8" id="KW-1015">Disulfide bond</keyword>
<dbReference type="PROSITE" id="PS00134">
    <property type="entry name" value="TRYPSIN_HIS"/>
    <property type="match status" value="3"/>
</dbReference>
<dbReference type="SMART" id="SM00020">
    <property type="entry name" value="Tryp_SPc"/>
    <property type="match status" value="3"/>
</dbReference>
<dbReference type="PRINTS" id="PR00722">
    <property type="entry name" value="CHYMOTRYPSIN"/>
</dbReference>
<evidence type="ECO:0000313" key="15">
    <source>
        <dbReference type="EMBL" id="KYN02207.1"/>
    </source>
</evidence>
<keyword evidence="3 11" id="KW-0645">Protease</keyword>
<dbReference type="InterPro" id="IPR018114">
    <property type="entry name" value="TRYPSIN_HIS"/>
</dbReference>
<feature type="transmembrane region" description="Helical" evidence="12">
    <location>
        <begin position="357"/>
        <end position="377"/>
    </location>
</feature>
<dbReference type="Gene3D" id="2.40.10.10">
    <property type="entry name" value="Trypsin-like serine proteases"/>
    <property type="match status" value="5"/>
</dbReference>
<evidence type="ECO:0000259" key="14">
    <source>
        <dbReference type="PROSITE" id="PS51888"/>
    </source>
</evidence>
<keyword evidence="12" id="KW-0472">Membrane</keyword>
<dbReference type="PROSITE" id="PS00135">
    <property type="entry name" value="TRYPSIN_SER"/>
    <property type="match status" value="2"/>
</dbReference>
<feature type="domain" description="Peptidase S1" evidence="13">
    <location>
        <begin position="697"/>
        <end position="883"/>
    </location>
</feature>
<evidence type="ECO:0000256" key="9">
    <source>
        <dbReference type="ARBA" id="ARBA00023180"/>
    </source>
</evidence>
<evidence type="ECO:0000313" key="16">
    <source>
        <dbReference type="Proteomes" id="UP000078542"/>
    </source>
</evidence>
<dbReference type="InterPro" id="IPR043504">
    <property type="entry name" value="Peptidase_S1_PA_chymotrypsin"/>
</dbReference>
<dbReference type="PROSITE" id="PS51888">
    <property type="entry name" value="CLIP"/>
    <property type="match status" value="1"/>
</dbReference>
<dbReference type="SMART" id="SM00680">
    <property type="entry name" value="CLIP"/>
    <property type="match status" value="1"/>
</dbReference>
<dbReference type="InterPro" id="IPR001254">
    <property type="entry name" value="Trypsin_dom"/>
</dbReference>
<dbReference type="InterPro" id="IPR022700">
    <property type="entry name" value="CLIP"/>
</dbReference>
<dbReference type="PANTHER" id="PTHR24252">
    <property type="entry name" value="ACROSIN-RELATED"/>
    <property type="match status" value="1"/>
</dbReference>
<dbReference type="Pfam" id="PF12032">
    <property type="entry name" value="CLIP"/>
    <property type="match status" value="1"/>
</dbReference>
<keyword evidence="6 11" id="KW-0720">Serine protease</keyword>
<accession>A0A195CNZ7</accession>
<dbReference type="AlphaFoldDB" id="A0A195CNZ7"/>